<keyword evidence="2" id="KW-1185">Reference proteome</keyword>
<reference evidence="1 2" key="1">
    <citation type="submission" date="2023-08" db="EMBL/GenBank/DDBJ databases">
        <title>The whole genome sequence of Lysobacter yananisis.</title>
        <authorList>
            <person name="Sun H."/>
        </authorList>
    </citation>
    <scope>NUCLEOTIDE SEQUENCE [LARGE SCALE GENOMIC DNA]</scope>
    <source>
        <strain evidence="1 2">SNNU513</strain>
    </source>
</reference>
<protein>
    <submittedName>
        <fullName evidence="1">Uncharacterized protein</fullName>
    </submittedName>
</protein>
<name>A0ABY9P5S3_9GAMM</name>
<dbReference type="Proteomes" id="UP001229313">
    <property type="component" value="Chromosome"/>
</dbReference>
<gene>
    <name evidence="1" type="ORF">RDV84_20515</name>
</gene>
<evidence type="ECO:0000313" key="2">
    <source>
        <dbReference type="Proteomes" id="UP001229313"/>
    </source>
</evidence>
<proteinExistence type="predicted"/>
<sequence length="190" mass="21245">MNAKTMRLRCIDTLFARQGGMVPDGGRDRSESANAHAETDDASALLFAAFASRTGATDRYARRLLRGTAMRLESLQTAGQRRSAAVAPLAAAPSPMSPDAVDLDSELSYWRANYRLLFGRPGLRFSDYEPAVKLGLDAYVRGQVEDWPELDEQLRDRYRRVHGASRLDWDDARAVAVAACERIQRERGRR</sequence>
<dbReference type="EMBL" id="CP133568">
    <property type="protein sequence ID" value="WMT02324.1"/>
    <property type="molecule type" value="Genomic_DNA"/>
</dbReference>
<accession>A0ABY9P5S3</accession>
<evidence type="ECO:0000313" key="1">
    <source>
        <dbReference type="EMBL" id="WMT02324.1"/>
    </source>
</evidence>
<organism evidence="1 2">
    <name type="scientific">Lysobacter yananisis</name>
    <dbReference type="NCBI Taxonomy" id="1003114"/>
    <lineage>
        <taxon>Bacteria</taxon>
        <taxon>Pseudomonadati</taxon>
        <taxon>Pseudomonadota</taxon>
        <taxon>Gammaproteobacteria</taxon>
        <taxon>Lysobacterales</taxon>
        <taxon>Lysobacteraceae</taxon>
        <taxon>Lysobacter</taxon>
    </lineage>
</organism>
<dbReference type="RefSeq" id="WP_309151428.1">
    <property type="nucleotide sequence ID" value="NZ_CP133568.1"/>
</dbReference>